<reference evidence="1" key="2">
    <citation type="journal article" date="2015" name="Data Brief">
        <title>Shoot transcriptome of the giant reed, Arundo donax.</title>
        <authorList>
            <person name="Barrero R.A."/>
            <person name="Guerrero F.D."/>
            <person name="Moolhuijzen P."/>
            <person name="Goolsby J.A."/>
            <person name="Tidwell J."/>
            <person name="Bellgard S.E."/>
            <person name="Bellgard M.I."/>
        </authorList>
    </citation>
    <scope>NUCLEOTIDE SEQUENCE</scope>
    <source>
        <tissue evidence="1">Shoot tissue taken approximately 20 cm above the soil surface</tissue>
    </source>
</reference>
<sequence>MPFLSFIQPNGRFRILTQIDIVSNFTSDGRRFSL</sequence>
<proteinExistence type="predicted"/>
<name>A0A0A9B667_ARUDO</name>
<evidence type="ECO:0000313" key="1">
    <source>
        <dbReference type="EMBL" id="JAD57598.1"/>
    </source>
</evidence>
<reference evidence="1" key="1">
    <citation type="submission" date="2014-09" db="EMBL/GenBank/DDBJ databases">
        <authorList>
            <person name="Magalhaes I.L.F."/>
            <person name="Oliveira U."/>
            <person name="Santos F.R."/>
            <person name="Vidigal T.H.D.A."/>
            <person name="Brescovit A.D."/>
            <person name="Santos A.J."/>
        </authorList>
    </citation>
    <scope>NUCLEOTIDE SEQUENCE</scope>
    <source>
        <tissue evidence="1">Shoot tissue taken approximately 20 cm above the soil surface</tissue>
    </source>
</reference>
<organism evidence="1">
    <name type="scientific">Arundo donax</name>
    <name type="common">Giant reed</name>
    <name type="synonym">Donax arundinaceus</name>
    <dbReference type="NCBI Taxonomy" id="35708"/>
    <lineage>
        <taxon>Eukaryota</taxon>
        <taxon>Viridiplantae</taxon>
        <taxon>Streptophyta</taxon>
        <taxon>Embryophyta</taxon>
        <taxon>Tracheophyta</taxon>
        <taxon>Spermatophyta</taxon>
        <taxon>Magnoliopsida</taxon>
        <taxon>Liliopsida</taxon>
        <taxon>Poales</taxon>
        <taxon>Poaceae</taxon>
        <taxon>PACMAD clade</taxon>
        <taxon>Arundinoideae</taxon>
        <taxon>Arundineae</taxon>
        <taxon>Arundo</taxon>
    </lineage>
</organism>
<accession>A0A0A9B667</accession>
<dbReference type="AlphaFoldDB" id="A0A0A9B667"/>
<dbReference type="EMBL" id="GBRH01240297">
    <property type="protein sequence ID" value="JAD57598.1"/>
    <property type="molecule type" value="Transcribed_RNA"/>
</dbReference>
<protein>
    <submittedName>
        <fullName evidence="1">Uncharacterized protein</fullName>
    </submittedName>
</protein>